<dbReference type="Proteomes" id="UP001319104">
    <property type="component" value="Unassembled WGS sequence"/>
</dbReference>
<keyword evidence="2" id="KW-1185">Reference proteome</keyword>
<accession>A0AAP2G1D7</accession>
<gene>
    <name evidence="1" type="ORF">KI659_08160</name>
</gene>
<evidence type="ECO:0000313" key="1">
    <source>
        <dbReference type="EMBL" id="MBS9523987.1"/>
    </source>
</evidence>
<dbReference type="AlphaFoldDB" id="A0AAP2G1D7"/>
<name>A0AAP2G1D7_9BACT</name>
<dbReference type="RefSeq" id="WP_213944853.1">
    <property type="nucleotide sequence ID" value="NZ_JAHCMY010000003.1"/>
</dbReference>
<protein>
    <submittedName>
        <fullName evidence="1">Uncharacterized protein</fullName>
    </submittedName>
</protein>
<evidence type="ECO:0000313" key="2">
    <source>
        <dbReference type="Proteomes" id="UP001319104"/>
    </source>
</evidence>
<dbReference type="EMBL" id="JAHCMY010000003">
    <property type="protein sequence ID" value="MBS9523987.1"/>
    <property type="molecule type" value="Genomic_DNA"/>
</dbReference>
<reference evidence="1 2" key="1">
    <citation type="submission" date="2021-05" db="EMBL/GenBank/DDBJ databases">
        <authorList>
            <person name="Zhang Z.D."/>
            <person name="Osman G."/>
        </authorList>
    </citation>
    <scope>NUCLEOTIDE SEQUENCE [LARGE SCALE GENOMIC DNA]</scope>
    <source>
        <strain evidence="1 2">KCTC 32217</strain>
    </source>
</reference>
<proteinExistence type="predicted"/>
<organism evidence="1 2">
    <name type="scientific">Litoribacter ruber</name>
    <dbReference type="NCBI Taxonomy" id="702568"/>
    <lineage>
        <taxon>Bacteria</taxon>
        <taxon>Pseudomonadati</taxon>
        <taxon>Bacteroidota</taxon>
        <taxon>Cytophagia</taxon>
        <taxon>Cytophagales</taxon>
        <taxon>Cyclobacteriaceae</taxon>
        <taxon>Litoribacter</taxon>
    </lineage>
</organism>
<comment type="caution">
    <text evidence="1">The sequence shown here is derived from an EMBL/GenBank/DDBJ whole genome shotgun (WGS) entry which is preliminary data.</text>
</comment>
<sequence>MSSDTGVGLPYVKLVYKPSGKVIFTDEKGNSLLDSGIGQELYISGAEVKDTVISIKDIIATDKIYLTPRIIDLQEVVVTDKKMKTVWIGNKEYSLIKSYRPIEFANATMNYRYTALVTLPSKKERVVKAVEVHFSEDIAESILASVRVLGSADHRKVKKDGKIYNISHFRDLVSAQQVIEISKGGGWNKFDFREGVIIPKGLKEVFIVIDLLESPKVEVAVDFQLSKSGIYSGFYGTEGIIGVFDTSEEHLALVVEIAVD</sequence>